<evidence type="ECO:0000256" key="5">
    <source>
        <dbReference type="ARBA" id="ARBA00023136"/>
    </source>
</evidence>
<keyword evidence="9" id="KW-1185">Reference proteome</keyword>
<dbReference type="InterPro" id="IPR006629">
    <property type="entry name" value="LITAF"/>
</dbReference>
<dbReference type="GO" id="GO:0008270">
    <property type="term" value="F:zinc ion binding"/>
    <property type="evidence" value="ECO:0007669"/>
    <property type="project" value="TreeGrafter"/>
</dbReference>
<dbReference type="Proteomes" id="UP000688137">
    <property type="component" value="Unassembled WGS sequence"/>
</dbReference>
<dbReference type="GO" id="GO:0016020">
    <property type="term" value="C:membrane"/>
    <property type="evidence" value="ECO:0007669"/>
    <property type="project" value="UniProtKB-SubCell"/>
</dbReference>
<feature type="transmembrane region" description="Helical" evidence="6">
    <location>
        <begin position="154"/>
        <end position="177"/>
    </location>
</feature>
<dbReference type="Pfam" id="PF10601">
    <property type="entry name" value="zf-LITAF-like"/>
    <property type="match status" value="1"/>
</dbReference>
<keyword evidence="5 6" id="KW-0472">Membrane</keyword>
<keyword evidence="6" id="KW-1133">Transmembrane helix</keyword>
<keyword evidence="3" id="KW-0479">Metal-binding</keyword>
<evidence type="ECO:0000256" key="1">
    <source>
        <dbReference type="ARBA" id="ARBA00004170"/>
    </source>
</evidence>
<evidence type="ECO:0000259" key="7">
    <source>
        <dbReference type="PROSITE" id="PS51837"/>
    </source>
</evidence>
<comment type="subcellular location">
    <subcellularLocation>
        <location evidence="1">Membrane</location>
        <topology evidence="1">Peripheral membrane protein</topology>
    </subcellularLocation>
</comment>
<dbReference type="PANTHER" id="PTHR23292">
    <property type="entry name" value="LIPOPOLYSACCHARIDE-INDUCED TUMOR NECROSIS FACTOR-ALPHA FACTOR"/>
    <property type="match status" value="1"/>
</dbReference>
<dbReference type="OMA" id="SIWAWIS"/>
<accession>A0A8S1P6Y9</accession>
<dbReference type="SMART" id="SM00714">
    <property type="entry name" value="LITAF"/>
    <property type="match status" value="1"/>
</dbReference>
<sequence length="203" mass="23074">MIQRIQDYRRDSSNFKINKENLFKNDLNQANSKIKQNFSQNKIKLLTNLMSNTNMNKPMQQSDGDEIFFHIQNNAEQYNIQSADEKNQNIKMIPDQVIESQTTKPKPLTFDQIKLVSSTQVSGDGHVKSVRVQCPQCKQKVDTVIIRKPGTQTYLASCILLLCSFGLVCVSCLPCIIDDCKDVLHSCPQCKSPLGKTQFKILD</sequence>
<comment type="similarity">
    <text evidence="2">Belongs to the CDIP1/LITAF family.</text>
</comment>
<evidence type="ECO:0000313" key="8">
    <source>
        <dbReference type="EMBL" id="CAD8098800.1"/>
    </source>
</evidence>
<evidence type="ECO:0000256" key="2">
    <source>
        <dbReference type="ARBA" id="ARBA00005975"/>
    </source>
</evidence>
<proteinExistence type="inferred from homology"/>
<organism evidence="8 9">
    <name type="scientific">Paramecium primaurelia</name>
    <dbReference type="NCBI Taxonomy" id="5886"/>
    <lineage>
        <taxon>Eukaryota</taxon>
        <taxon>Sar</taxon>
        <taxon>Alveolata</taxon>
        <taxon>Ciliophora</taxon>
        <taxon>Intramacronucleata</taxon>
        <taxon>Oligohymenophorea</taxon>
        <taxon>Peniculida</taxon>
        <taxon>Parameciidae</taxon>
        <taxon>Paramecium</taxon>
    </lineage>
</organism>
<dbReference type="PANTHER" id="PTHR23292:SF6">
    <property type="entry name" value="FI16602P1-RELATED"/>
    <property type="match status" value="1"/>
</dbReference>
<gene>
    <name evidence="8" type="ORF">PPRIM_AZ9-3.1.T1080008</name>
</gene>
<comment type="caution">
    <text evidence="8">The sequence shown here is derived from an EMBL/GenBank/DDBJ whole genome shotgun (WGS) entry which is preliminary data.</text>
</comment>
<evidence type="ECO:0000256" key="6">
    <source>
        <dbReference type="SAM" id="Phobius"/>
    </source>
</evidence>
<dbReference type="PROSITE" id="PS51837">
    <property type="entry name" value="LITAF"/>
    <property type="match status" value="1"/>
</dbReference>
<name>A0A8S1P6Y9_PARPR</name>
<keyword evidence="6" id="KW-0812">Transmembrane</keyword>
<evidence type="ECO:0000313" key="9">
    <source>
        <dbReference type="Proteomes" id="UP000688137"/>
    </source>
</evidence>
<evidence type="ECO:0000256" key="3">
    <source>
        <dbReference type="ARBA" id="ARBA00022723"/>
    </source>
</evidence>
<feature type="domain" description="LITAF" evidence="7">
    <location>
        <begin position="113"/>
        <end position="199"/>
    </location>
</feature>
<evidence type="ECO:0000256" key="4">
    <source>
        <dbReference type="ARBA" id="ARBA00022833"/>
    </source>
</evidence>
<dbReference type="AlphaFoldDB" id="A0A8S1P6Y9"/>
<reference evidence="8" key="1">
    <citation type="submission" date="2021-01" db="EMBL/GenBank/DDBJ databases">
        <authorList>
            <consortium name="Genoscope - CEA"/>
            <person name="William W."/>
        </authorList>
    </citation>
    <scope>NUCLEOTIDE SEQUENCE</scope>
</reference>
<keyword evidence="4" id="KW-0862">Zinc</keyword>
<protein>
    <recommendedName>
        <fullName evidence="7">LITAF domain-containing protein</fullName>
    </recommendedName>
</protein>
<dbReference type="EMBL" id="CAJJDM010000111">
    <property type="protein sequence ID" value="CAD8098800.1"/>
    <property type="molecule type" value="Genomic_DNA"/>
</dbReference>
<dbReference type="InterPro" id="IPR037519">
    <property type="entry name" value="LITAF_fam"/>
</dbReference>